<name>A0ACB9ARL7_9ASTR</name>
<comment type="caution">
    <text evidence="1">The sequence shown here is derived from an EMBL/GenBank/DDBJ whole genome shotgun (WGS) entry which is preliminary data.</text>
</comment>
<keyword evidence="2" id="KW-1185">Reference proteome</keyword>
<dbReference type="EMBL" id="CM042041">
    <property type="protein sequence ID" value="KAI3712358.1"/>
    <property type="molecule type" value="Genomic_DNA"/>
</dbReference>
<sequence length="460" mass="51761">MAIDMTTNNQPSVVVVVGGGGSKSALEFDSFVRLDLKKFSQSELYSLSRSSSYAFDLSKPENDVIPNIQSDRRSTGSITTTPRRVFAFSHRRGPSGSDAQVTENRLILTSLKKLVAEGEVCESNPSREVQKRKRKRKSKNDEFENLGLINVNGEAIDLRFLASAADGVFESELNRMTEGMVREDEFLGFLNGLEGRWGSSRRRRKYVDATLFVKALPVNWKILLSLRPRVCRPSLYCRRFVSPSDVHVNSCKDVAFYLKSQYVTNNPNPHEQGAMMQTEPDCHVDLESGAQVHRSSHPASKTDFLETNNLHKVPTYDLIKCNICMDSFTSTAGLESHLQKSHGNNTLTRKRSVPHGLLLIREPRSVEQKTVVNKDTVTRRNELNNIPVNEEGSSSETKNNSDGNRNLKTRCIWCLVEFFREPVDAETLASSCGFICPKCKKDVSWQFESALSELTQHTDN</sequence>
<gene>
    <name evidence="1" type="ORF">L1987_70912</name>
</gene>
<proteinExistence type="predicted"/>
<evidence type="ECO:0000313" key="2">
    <source>
        <dbReference type="Proteomes" id="UP001056120"/>
    </source>
</evidence>
<reference evidence="1 2" key="2">
    <citation type="journal article" date="2022" name="Mol. Ecol. Resour.">
        <title>The genomes of chicory, endive, great burdock and yacon provide insights into Asteraceae paleo-polyploidization history and plant inulin production.</title>
        <authorList>
            <person name="Fan W."/>
            <person name="Wang S."/>
            <person name="Wang H."/>
            <person name="Wang A."/>
            <person name="Jiang F."/>
            <person name="Liu H."/>
            <person name="Zhao H."/>
            <person name="Xu D."/>
            <person name="Zhang Y."/>
        </authorList>
    </citation>
    <scope>NUCLEOTIDE SEQUENCE [LARGE SCALE GENOMIC DNA]</scope>
    <source>
        <strain evidence="2">cv. Yunnan</strain>
        <tissue evidence="1">Leaves</tissue>
    </source>
</reference>
<evidence type="ECO:0000313" key="1">
    <source>
        <dbReference type="EMBL" id="KAI3712358.1"/>
    </source>
</evidence>
<accession>A0ACB9ARL7</accession>
<dbReference type="Proteomes" id="UP001056120">
    <property type="component" value="Linkage Group LG24"/>
</dbReference>
<reference evidence="2" key="1">
    <citation type="journal article" date="2022" name="Mol. Ecol. Resour.">
        <title>The genomes of chicory, endive, great burdock and yacon provide insights into Asteraceae palaeo-polyploidization history and plant inulin production.</title>
        <authorList>
            <person name="Fan W."/>
            <person name="Wang S."/>
            <person name="Wang H."/>
            <person name="Wang A."/>
            <person name="Jiang F."/>
            <person name="Liu H."/>
            <person name="Zhao H."/>
            <person name="Xu D."/>
            <person name="Zhang Y."/>
        </authorList>
    </citation>
    <scope>NUCLEOTIDE SEQUENCE [LARGE SCALE GENOMIC DNA]</scope>
    <source>
        <strain evidence="2">cv. Yunnan</strain>
    </source>
</reference>
<protein>
    <submittedName>
        <fullName evidence="1">Uncharacterized protein</fullName>
    </submittedName>
</protein>
<organism evidence="1 2">
    <name type="scientific">Smallanthus sonchifolius</name>
    <dbReference type="NCBI Taxonomy" id="185202"/>
    <lineage>
        <taxon>Eukaryota</taxon>
        <taxon>Viridiplantae</taxon>
        <taxon>Streptophyta</taxon>
        <taxon>Embryophyta</taxon>
        <taxon>Tracheophyta</taxon>
        <taxon>Spermatophyta</taxon>
        <taxon>Magnoliopsida</taxon>
        <taxon>eudicotyledons</taxon>
        <taxon>Gunneridae</taxon>
        <taxon>Pentapetalae</taxon>
        <taxon>asterids</taxon>
        <taxon>campanulids</taxon>
        <taxon>Asterales</taxon>
        <taxon>Asteraceae</taxon>
        <taxon>Asteroideae</taxon>
        <taxon>Heliantheae alliance</taxon>
        <taxon>Millerieae</taxon>
        <taxon>Smallanthus</taxon>
    </lineage>
</organism>